<sequence>MTIPFLDAGAGYRELRADIDAALQRVSASGRYLLGAELEGFEEEFAAYCDNGHCVAVGSGCDALELSLRALDIGPGDEVVVPAHTFIGTWLAVSATGAQPVAVDPTPDGLSLDPALVEAAVTPRTKALMPVHLHGHPADLDPLLAVAERHGLAVVEDAAQAHGARYRGRRIGSGHVVAFSFYPGKNLGAMGDGGAVVTRDAGVADRIRLLRNCGSREKYRHEVRATNSRLDELQAAVLRAKLPRLDAWNARRARTAERYTRALGSLPQIAVPVTARWADPAWHLYVIRCAERDELRRRLERAGVQTLIHYPVPPHRSPAYADAPAGAPAGAHPRSERLAAQSLSLPLGPHLGDDESRAVVAAVRAAAAGLAAYPTPDGTPRTPRTTPDGQRFPLATEKR</sequence>
<keyword evidence="5" id="KW-0808">Transferase</keyword>
<dbReference type="RefSeq" id="WP_274564283.1">
    <property type="nucleotide sequence ID" value="NZ_JARBAX010000002.1"/>
</dbReference>
<evidence type="ECO:0000256" key="1">
    <source>
        <dbReference type="ARBA" id="ARBA00022898"/>
    </source>
</evidence>
<dbReference type="InterPro" id="IPR015424">
    <property type="entry name" value="PyrdxlP-dep_Trfase"/>
</dbReference>
<feature type="compositionally biased region" description="Low complexity" evidence="4">
    <location>
        <begin position="318"/>
        <end position="332"/>
    </location>
</feature>
<evidence type="ECO:0000313" key="5">
    <source>
        <dbReference type="EMBL" id="QBG49770.1"/>
    </source>
</evidence>
<dbReference type="PIRSF" id="PIRSF000390">
    <property type="entry name" value="PLP_StrS"/>
    <property type="match status" value="1"/>
</dbReference>
<accession>A0A411PXD4</accession>
<feature type="region of interest" description="Disordered" evidence="4">
    <location>
        <begin position="318"/>
        <end position="337"/>
    </location>
</feature>
<dbReference type="SUPFAM" id="SSF53383">
    <property type="entry name" value="PLP-dependent transferases"/>
    <property type="match status" value="1"/>
</dbReference>
<dbReference type="GO" id="GO:0030170">
    <property type="term" value="F:pyridoxal phosphate binding"/>
    <property type="evidence" value="ECO:0007669"/>
    <property type="project" value="TreeGrafter"/>
</dbReference>
<dbReference type="InterPro" id="IPR000653">
    <property type="entry name" value="DegT/StrS_aminotransferase"/>
</dbReference>
<dbReference type="GO" id="GO:0008483">
    <property type="term" value="F:transaminase activity"/>
    <property type="evidence" value="ECO:0007669"/>
    <property type="project" value="UniProtKB-KW"/>
</dbReference>
<organism evidence="5">
    <name type="scientific">Streptomyces spiramyceticus</name>
    <dbReference type="NCBI Taxonomy" id="299717"/>
    <lineage>
        <taxon>Bacteria</taxon>
        <taxon>Bacillati</taxon>
        <taxon>Actinomycetota</taxon>
        <taxon>Actinomycetes</taxon>
        <taxon>Kitasatosporales</taxon>
        <taxon>Streptomycetaceae</taxon>
        <taxon>Streptomyces</taxon>
    </lineage>
</organism>
<dbReference type="Pfam" id="PF01041">
    <property type="entry name" value="DegT_DnrJ_EryC1"/>
    <property type="match status" value="1"/>
</dbReference>
<dbReference type="InterPro" id="IPR015422">
    <property type="entry name" value="PyrdxlP-dep_Trfase_small"/>
</dbReference>
<proteinExistence type="inferred from homology"/>
<keyword evidence="1 3" id="KW-0663">Pyridoxal phosphate</keyword>
<dbReference type="Gene3D" id="3.90.1150.10">
    <property type="entry name" value="Aspartate Aminotransferase, domain 1"/>
    <property type="match status" value="1"/>
</dbReference>
<dbReference type="GO" id="GO:0000271">
    <property type="term" value="P:polysaccharide biosynthetic process"/>
    <property type="evidence" value="ECO:0007669"/>
    <property type="project" value="TreeGrafter"/>
</dbReference>
<reference evidence="5" key="1">
    <citation type="journal article" date="2019" name="Microb. Cell Fact.">
        <title>Engineering of leucine-responsive regulatory protein improves spiramycin and bitespiramycin biosynthesis.</title>
        <authorList>
            <person name="Lu Z."/>
            <person name="Zhang X."/>
            <person name="Dai J."/>
            <person name="Wang Y."/>
            <person name="He W."/>
        </authorList>
    </citation>
    <scope>NUCLEOTIDE SEQUENCE</scope>
    <source>
        <strain evidence="5">WSJ</strain>
    </source>
</reference>
<evidence type="ECO:0000256" key="2">
    <source>
        <dbReference type="ARBA" id="ARBA00037999"/>
    </source>
</evidence>
<dbReference type="Gene3D" id="3.40.640.10">
    <property type="entry name" value="Type I PLP-dependent aspartate aminotransferase-like (Major domain)"/>
    <property type="match status" value="1"/>
</dbReference>
<dbReference type="PANTHER" id="PTHR30244">
    <property type="entry name" value="TRANSAMINASE"/>
    <property type="match status" value="1"/>
</dbReference>
<evidence type="ECO:0000256" key="3">
    <source>
        <dbReference type="RuleBase" id="RU004508"/>
    </source>
</evidence>
<evidence type="ECO:0000256" key="4">
    <source>
        <dbReference type="SAM" id="MobiDB-lite"/>
    </source>
</evidence>
<dbReference type="InterPro" id="IPR015421">
    <property type="entry name" value="PyrdxlP-dep_Trfase_major"/>
</dbReference>
<feature type="region of interest" description="Disordered" evidence="4">
    <location>
        <begin position="370"/>
        <end position="399"/>
    </location>
</feature>
<comment type="similarity">
    <text evidence="2 3">Belongs to the DegT/DnrJ/EryC1 family.</text>
</comment>
<dbReference type="CDD" id="cd00616">
    <property type="entry name" value="AHBA_syn"/>
    <property type="match status" value="1"/>
</dbReference>
<feature type="compositionally biased region" description="Low complexity" evidence="4">
    <location>
        <begin position="370"/>
        <end position="389"/>
    </location>
</feature>
<protein>
    <submittedName>
        <fullName evidence="5">NDP-hexose aminotransferase</fullName>
    </submittedName>
</protein>
<dbReference type="AlphaFoldDB" id="A0A411PXD4"/>
<gene>
    <name evidence="5" type="primary">bsm17</name>
</gene>
<name>A0A411PXD4_9ACTN</name>
<dbReference type="PANTHER" id="PTHR30244:SF36">
    <property type="entry name" value="3-OXO-GLUCOSE-6-PHOSPHATE:GLUTAMATE AMINOTRANSFERASE"/>
    <property type="match status" value="1"/>
</dbReference>
<dbReference type="EMBL" id="MH460451">
    <property type="protein sequence ID" value="QBG49770.1"/>
    <property type="molecule type" value="Genomic_DNA"/>
</dbReference>
<keyword evidence="5" id="KW-0032">Aminotransferase</keyword>